<evidence type="ECO:0000256" key="1">
    <source>
        <dbReference type="ARBA" id="ARBA00005417"/>
    </source>
</evidence>
<evidence type="ECO:0000256" key="3">
    <source>
        <dbReference type="ARBA" id="ARBA00022741"/>
    </source>
</evidence>
<evidence type="ECO:0000259" key="5">
    <source>
        <dbReference type="PROSITE" id="PS50893"/>
    </source>
</evidence>
<dbReference type="Pfam" id="PF00005">
    <property type="entry name" value="ABC_tran"/>
    <property type="match status" value="1"/>
</dbReference>
<dbReference type="RefSeq" id="WP_006362029.1">
    <property type="nucleotide sequence ID" value="NZ_GG700630.1"/>
</dbReference>
<keyword evidence="3" id="KW-0547">Nucleotide-binding</keyword>
<dbReference type="SMART" id="SM00382">
    <property type="entry name" value="AAA"/>
    <property type="match status" value="1"/>
</dbReference>
<evidence type="ECO:0000313" key="6">
    <source>
        <dbReference type="EMBL" id="EEZ61441.1"/>
    </source>
</evidence>
<dbReference type="InterPro" id="IPR027417">
    <property type="entry name" value="P-loop_NTPase"/>
</dbReference>
<dbReference type="OrthoDB" id="3177347at2"/>
<dbReference type="InterPro" id="IPR003439">
    <property type="entry name" value="ABC_transporter-like_ATP-bd"/>
</dbReference>
<dbReference type="HOGENOM" id="CLU_000604_1_2_11"/>
<keyword evidence="4 6" id="KW-0067">ATP-binding</keyword>
<protein>
    <submittedName>
        <fullName evidence="6">Heme ABC exporter, ATP-binding protein CcmA</fullName>
    </submittedName>
</protein>
<evidence type="ECO:0000256" key="2">
    <source>
        <dbReference type="ARBA" id="ARBA00022448"/>
    </source>
</evidence>
<dbReference type="Proteomes" id="UP000006001">
    <property type="component" value="Unassembled WGS sequence"/>
</dbReference>
<dbReference type="GeneID" id="85007365"/>
<dbReference type="PANTHER" id="PTHR43335">
    <property type="entry name" value="ABC TRANSPORTER, ATP-BINDING PROTEIN"/>
    <property type="match status" value="1"/>
</dbReference>
<dbReference type="CDD" id="cd03230">
    <property type="entry name" value="ABC_DR_subfamily_A"/>
    <property type="match status" value="1"/>
</dbReference>
<dbReference type="eggNOG" id="COG1131">
    <property type="taxonomic scope" value="Bacteria"/>
</dbReference>
<dbReference type="GO" id="GO:0016887">
    <property type="term" value="F:ATP hydrolysis activity"/>
    <property type="evidence" value="ECO:0007669"/>
    <property type="project" value="InterPro"/>
</dbReference>
<sequence>MTEAIVAHKLTKAYGRRRALDGVSFDVPEGAFVSIFGPNGAGKSTLLRTLATLTKPTGGTATIHGFDIKEDPDRVRGSIGMISHRPMLYPDLTAFENLMFVARLYGIDDAEAQVRTMLAAVELDHRRFDAARTFSRGMTQRLSIARALLNDPSVVFLDEPYAGLDPHAVEIFDSLIARLREGRTFVMVSHDLQKGFDACTHALVMARGRIVSFSPREDLDLGEFSELYRSTVGMGVA</sequence>
<gene>
    <name evidence="6" type="ORF">HMPREF0762_00778</name>
</gene>
<organism evidence="6 7">
    <name type="scientific">Slackia exigua (strain ATCC 700122 / DSM 15923 / CIP 105133 / JCM 11022 / KCTC 5966 / S-7)</name>
    <dbReference type="NCBI Taxonomy" id="649764"/>
    <lineage>
        <taxon>Bacteria</taxon>
        <taxon>Bacillati</taxon>
        <taxon>Actinomycetota</taxon>
        <taxon>Coriobacteriia</taxon>
        <taxon>Eggerthellales</taxon>
        <taxon>Eggerthellaceae</taxon>
        <taxon>Slackia</taxon>
    </lineage>
</organism>
<evidence type="ECO:0000256" key="4">
    <source>
        <dbReference type="ARBA" id="ARBA00022840"/>
    </source>
</evidence>
<dbReference type="PROSITE" id="PS50893">
    <property type="entry name" value="ABC_TRANSPORTER_2"/>
    <property type="match status" value="1"/>
</dbReference>
<dbReference type="Gene3D" id="3.40.50.300">
    <property type="entry name" value="P-loop containing nucleotide triphosphate hydrolases"/>
    <property type="match status" value="1"/>
</dbReference>
<feature type="domain" description="ABC transporter" evidence="5">
    <location>
        <begin position="5"/>
        <end position="232"/>
    </location>
</feature>
<dbReference type="PANTHER" id="PTHR43335:SF2">
    <property type="entry name" value="ABC TRANSPORTER, ATP-BINDING PROTEIN"/>
    <property type="match status" value="1"/>
</dbReference>
<dbReference type="EMBL" id="ACUX02000006">
    <property type="protein sequence ID" value="EEZ61441.1"/>
    <property type="molecule type" value="Genomic_DNA"/>
</dbReference>
<dbReference type="SUPFAM" id="SSF52540">
    <property type="entry name" value="P-loop containing nucleoside triphosphate hydrolases"/>
    <property type="match status" value="1"/>
</dbReference>
<evidence type="ECO:0000313" key="7">
    <source>
        <dbReference type="Proteomes" id="UP000006001"/>
    </source>
</evidence>
<keyword evidence="7" id="KW-1185">Reference proteome</keyword>
<accession>D0WG28</accession>
<keyword evidence="2" id="KW-0813">Transport</keyword>
<comment type="similarity">
    <text evidence="1">Belongs to the ABC transporter superfamily.</text>
</comment>
<dbReference type="GO" id="GO:0005524">
    <property type="term" value="F:ATP binding"/>
    <property type="evidence" value="ECO:0007669"/>
    <property type="project" value="UniProtKB-KW"/>
</dbReference>
<reference evidence="6" key="1">
    <citation type="submission" date="2009-10" db="EMBL/GenBank/DDBJ databases">
        <authorList>
            <person name="Weinstock G."/>
            <person name="Sodergren E."/>
            <person name="Clifton S."/>
            <person name="Fulton L."/>
            <person name="Fulton B."/>
            <person name="Courtney L."/>
            <person name="Fronick C."/>
            <person name="Harrison M."/>
            <person name="Strong C."/>
            <person name="Farmer C."/>
            <person name="Delahaunty K."/>
            <person name="Markovic C."/>
            <person name="Hall O."/>
            <person name="Minx P."/>
            <person name="Tomlinson C."/>
            <person name="Mitreva M."/>
            <person name="Nelson J."/>
            <person name="Hou S."/>
            <person name="Wollam A."/>
            <person name="Pepin K.H."/>
            <person name="Johnson M."/>
            <person name="Bhonagiri V."/>
            <person name="Nash W.E."/>
            <person name="Warren W."/>
            <person name="Chinwalla A."/>
            <person name="Mardis E.R."/>
            <person name="Wilson R.K."/>
        </authorList>
    </citation>
    <scope>NUCLEOTIDE SEQUENCE [LARGE SCALE GENOMIC DNA]</scope>
    <source>
        <strain evidence="6">ATCC 700122</strain>
    </source>
</reference>
<dbReference type="STRING" id="649764.HMPREF0762_00778"/>
<comment type="caution">
    <text evidence="6">The sequence shown here is derived from an EMBL/GenBank/DDBJ whole genome shotgun (WGS) entry which is preliminary data.</text>
</comment>
<dbReference type="AlphaFoldDB" id="D0WG28"/>
<proteinExistence type="inferred from homology"/>
<name>D0WG28_SLAES</name>
<dbReference type="InterPro" id="IPR003593">
    <property type="entry name" value="AAA+_ATPase"/>
</dbReference>